<protein>
    <submittedName>
        <fullName evidence="1">Uncharacterized protein</fullName>
    </submittedName>
</protein>
<organism evidence="1 2">
    <name type="scientific">Mauremys mutica</name>
    <name type="common">yellowpond turtle</name>
    <dbReference type="NCBI Taxonomy" id="74926"/>
    <lineage>
        <taxon>Eukaryota</taxon>
        <taxon>Metazoa</taxon>
        <taxon>Chordata</taxon>
        <taxon>Craniata</taxon>
        <taxon>Vertebrata</taxon>
        <taxon>Euteleostomi</taxon>
        <taxon>Archelosauria</taxon>
        <taxon>Testudinata</taxon>
        <taxon>Testudines</taxon>
        <taxon>Cryptodira</taxon>
        <taxon>Durocryptodira</taxon>
        <taxon>Testudinoidea</taxon>
        <taxon>Geoemydidae</taxon>
        <taxon>Geoemydinae</taxon>
        <taxon>Mauremys</taxon>
    </lineage>
</organism>
<accession>A0A9D3WVK8</accession>
<gene>
    <name evidence="1" type="ORF">KIL84_006552</name>
</gene>
<dbReference type="EMBL" id="JAHDVG010000483">
    <property type="protein sequence ID" value="KAH1170934.1"/>
    <property type="molecule type" value="Genomic_DNA"/>
</dbReference>
<dbReference type="AlphaFoldDB" id="A0A9D3WVK8"/>
<comment type="caution">
    <text evidence="1">The sequence shown here is derived from an EMBL/GenBank/DDBJ whole genome shotgun (WGS) entry which is preliminary data.</text>
</comment>
<keyword evidence="2" id="KW-1185">Reference proteome</keyword>
<reference evidence="1" key="1">
    <citation type="submission" date="2021-09" db="EMBL/GenBank/DDBJ databases">
        <title>The genome of Mauremys mutica provides insights into the evolution of semi-aquatic lifestyle.</title>
        <authorList>
            <person name="Gong S."/>
            <person name="Gao Y."/>
        </authorList>
    </citation>
    <scope>NUCLEOTIDE SEQUENCE</scope>
    <source>
        <strain evidence="1">MM-2020</strain>
        <tissue evidence="1">Muscle</tissue>
    </source>
</reference>
<evidence type="ECO:0000313" key="2">
    <source>
        <dbReference type="Proteomes" id="UP000827986"/>
    </source>
</evidence>
<evidence type="ECO:0000313" key="1">
    <source>
        <dbReference type="EMBL" id="KAH1170934.1"/>
    </source>
</evidence>
<proteinExistence type="predicted"/>
<name>A0A9D3WVK8_9SAUR</name>
<sequence>MERWVLCVKDPLQEEDLGLNSPTLKPIDLKRLLGSIKPSHVSRSLQDMAPKSLRNCFLHHSAQKMQDRTRIVLYTPSLFFWPCLLQQNNLWFTTGVNHSPPLLSVLHTIPKFPEFLGPTQLCTLRMGKDGPADIDISIC</sequence>
<dbReference type="Proteomes" id="UP000827986">
    <property type="component" value="Unassembled WGS sequence"/>
</dbReference>